<feature type="region of interest" description="Disordered" evidence="1">
    <location>
        <begin position="14"/>
        <end position="314"/>
    </location>
</feature>
<evidence type="ECO:0000313" key="2">
    <source>
        <dbReference type="EMBL" id="PFH59750.1"/>
    </source>
</evidence>
<reference evidence="2 3" key="2">
    <citation type="journal article" date="2017" name="Sci. Rep.">
        <title>Ant-infecting Ophiocordyceps genomes reveal a high diversity of potential behavioral manipulation genes and a possible major role for enterotoxins.</title>
        <authorList>
            <person name="de Bekker C."/>
            <person name="Ohm R.A."/>
            <person name="Evans H.C."/>
            <person name="Brachmann A."/>
            <person name="Hughes D.P."/>
        </authorList>
    </citation>
    <scope>NUCLEOTIDE SEQUENCE [LARGE SCALE GENOMIC DNA]</scope>
    <source>
        <strain evidence="2 3">SC16a</strain>
    </source>
</reference>
<evidence type="ECO:0000256" key="1">
    <source>
        <dbReference type="SAM" id="MobiDB-lite"/>
    </source>
</evidence>
<feature type="compositionally biased region" description="Polar residues" evidence="1">
    <location>
        <begin position="120"/>
        <end position="137"/>
    </location>
</feature>
<dbReference type="OrthoDB" id="5388207at2759"/>
<dbReference type="AlphaFoldDB" id="A0A2A9PFT7"/>
<evidence type="ECO:0000313" key="3">
    <source>
        <dbReference type="Proteomes" id="UP000037136"/>
    </source>
</evidence>
<gene>
    <name evidence="2" type="ORF">XA68_11931</name>
</gene>
<feature type="compositionally biased region" description="Polar residues" evidence="1">
    <location>
        <begin position="44"/>
        <end position="68"/>
    </location>
</feature>
<sequence length="314" mass="33132">METTSNIVLQAAKLVWGDQSDQREPISGAQGNVSRGEPYDAGNMNASDQQGMSNTTGSNRDVSSQSGTDVAGGRPMQQNLQSHSQNLCRIEPSRPPTDGAEARTVTEEENPQTKNAEDGVSSNVASEKGISKTQISDDMSKSKATKDSAFKSKPAAHDDSEKHGHEEGDSEKPEHQGDEEGDSDKGVMGDGPKPLEVVARENGGDAGNNGDPTGQDGQHDDSAADDGDASESNKQSKGTGELHVKTTGFAADGGDFDAAKPGAAREADRLMEEKKGGGFGRSGSTADHEKADDHEDNRDKPSLGERIKHKMHKH</sequence>
<reference evidence="2 3" key="1">
    <citation type="journal article" date="2015" name="BMC Genomics">
        <title>Gene expression during zombie ant biting behavior reflects the complexity underlying fungal parasitic behavioral manipulation.</title>
        <authorList>
            <person name="de Bekker C."/>
            <person name="Ohm R.A."/>
            <person name="Loreto R.G."/>
            <person name="Sebastian A."/>
            <person name="Albert I."/>
            <person name="Merrow M."/>
            <person name="Brachmann A."/>
            <person name="Hughes D.P."/>
        </authorList>
    </citation>
    <scope>NUCLEOTIDE SEQUENCE [LARGE SCALE GENOMIC DNA]</scope>
    <source>
        <strain evidence="2 3">SC16a</strain>
    </source>
</reference>
<organism evidence="2 3">
    <name type="scientific">Ophiocordyceps unilateralis</name>
    <name type="common">Zombie-ant fungus</name>
    <name type="synonym">Torrubia unilateralis</name>
    <dbReference type="NCBI Taxonomy" id="268505"/>
    <lineage>
        <taxon>Eukaryota</taxon>
        <taxon>Fungi</taxon>
        <taxon>Dikarya</taxon>
        <taxon>Ascomycota</taxon>
        <taxon>Pezizomycotina</taxon>
        <taxon>Sordariomycetes</taxon>
        <taxon>Hypocreomycetidae</taxon>
        <taxon>Hypocreales</taxon>
        <taxon>Ophiocordycipitaceae</taxon>
        <taxon>Ophiocordyceps</taxon>
    </lineage>
</organism>
<feature type="compositionally biased region" description="Basic and acidic residues" evidence="1">
    <location>
        <begin position="263"/>
        <end position="276"/>
    </location>
</feature>
<feature type="compositionally biased region" description="Polar residues" evidence="1">
    <location>
        <begin position="76"/>
        <end position="87"/>
    </location>
</feature>
<dbReference type="Proteomes" id="UP000037136">
    <property type="component" value="Unassembled WGS sequence"/>
</dbReference>
<dbReference type="STRING" id="268505.A0A2A9PFT7"/>
<feature type="compositionally biased region" description="Basic and acidic residues" evidence="1">
    <location>
        <begin position="286"/>
        <end position="306"/>
    </location>
</feature>
<name>A0A2A9PFT7_OPHUN</name>
<comment type="caution">
    <text evidence="2">The sequence shown here is derived from an EMBL/GenBank/DDBJ whole genome shotgun (WGS) entry which is preliminary data.</text>
</comment>
<accession>A0A2A9PFT7</accession>
<feature type="compositionally biased region" description="Basic and acidic residues" evidence="1">
    <location>
        <begin position="138"/>
        <end position="187"/>
    </location>
</feature>
<dbReference type="EMBL" id="LAZP02000176">
    <property type="protein sequence ID" value="PFH59750.1"/>
    <property type="molecule type" value="Genomic_DNA"/>
</dbReference>
<protein>
    <submittedName>
        <fullName evidence="2">Uncharacterized protein</fullName>
    </submittedName>
</protein>
<proteinExistence type="predicted"/>
<keyword evidence="3" id="KW-1185">Reference proteome</keyword>